<dbReference type="PANTHER" id="PTHR23110:SF109">
    <property type="entry name" value="FI07618P-RELATED"/>
    <property type="match status" value="1"/>
</dbReference>
<keyword evidence="2" id="KW-0479">Metal-binding</keyword>
<dbReference type="Proteomes" id="UP000440578">
    <property type="component" value="Unassembled WGS sequence"/>
</dbReference>
<feature type="compositionally biased region" description="Low complexity" evidence="3">
    <location>
        <begin position="212"/>
        <end position="223"/>
    </location>
</feature>
<dbReference type="AlphaFoldDB" id="A0A6A4VSM5"/>
<comment type="caution">
    <text evidence="6">The sequence shown here is derived from an EMBL/GenBank/DDBJ whole genome shotgun (WGS) entry which is preliminary data.</text>
</comment>
<dbReference type="Pfam" id="PF00096">
    <property type="entry name" value="zf-C2H2"/>
    <property type="match status" value="3"/>
</dbReference>
<dbReference type="GO" id="GO:0005634">
    <property type="term" value="C:nucleus"/>
    <property type="evidence" value="ECO:0007669"/>
    <property type="project" value="TreeGrafter"/>
</dbReference>
<feature type="domain" description="C2H2-type" evidence="5">
    <location>
        <begin position="422"/>
        <end position="450"/>
    </location>
</feature>
<evidence type="ECO:0000256" key="1">
    <source>
        <dbReference type="ARBA" id="ARBA00023242"/>
    </source>
</evidence>
<evidence type="ECO:0000256" key="2">
    <source>
        <dbReference type="PROSITE-ProRule" id="PRU00042"/>
    </source>
</evidence>
<dbReference type="Pfam" id="PF13894">
    <property type="entry name" value="zf-C2H2_4"/>
    <property type="match status" value="1"/>
</dbReference>
<sequence length="560" mass="61452">MAWSWVMMDSQKFCLKWDGFQSSVTSVFDHLRRDGELVDITLCCEGQRVKAHRMMLSACSPYFRDLLKNNPCQELVFFLKDTSAADLSAIIEFIYKGSVNVAQTQLGSFLKTAEMLQIRGLSGEEEKNPSSPVDRHPPVSSRAGRPRSPRPPPPPPTAKRRRVSDGTDTPGRTSPPPPPPPPAPPAPQPTQQPSGSPAPFTDFSASRGDPASSVVSGGSSVGSPSTVNHAPPSAGGRSGDQLPTGPEPVKVEKVDLTEDEDETSLDATLGYVAEYEGSGYGEHSAELATVAAMAEAAAAMPGGAVAGPSQRTTGDDSTPQDQLLACPVCGKTYTKLDTMRRHIKIHSGETTCPFCGIVYGMVTNLRRHIRNAHGQHLVCDICGSSYKHRESLYHHRKKHLGLTKCPVCGKVCSIVADLRRVVRCQTCDRSFNTRRSLTNHLHRFHERRTACQLCGVAYCSLPYLRSHLVRKHSLSAAEVQRLAPMKNHGEAEYCCEICGKSFKNPRSRSNHRQLHEGRTVCPICSVVYSTSHNLRAHLLTHHRVSPEDVHRLVPRRRTRV</sequence>
<dbReference type="SMART" id="SM00355">
    <property type="entry name" value="ZnF_C2H2"/>
    <property type="match status" value="7"/>
</dbReference>
<dbReference type="InterPro" id="IPR036236">
    <property type="entry name" value="Znf_C2H2_sf"/>
</dbReference>
<keyword evidence="7" id="KW-1185">Reference proteome</keyword>
<dbReference type="SMART" id="SM00225">
    <property type="entry name" value="BTB"/>
    <property type="match status" value="1"/>
</dbReference>
<dbReference type="Gene3D" id="3.30.710.10">
    <property type="entry name" value="Potassium Channel Kv1.1, Chain A"/>
    <property type="match status" value="1"/>
</dbReference>
<proteinExistence type="predicted"/>
<evidence type="ECO:0000259" key="5">
    <source>
        <dbReference type="PROSITE" id="PS50157"/>
    </source>
</evidence>
<feature type="compositionally biased region" description="Basic and acidic residues" evidence="3">
    <location>
        <begin position="122"/>
        <end position="137"/>
    </location>
</feature>
<feature type="compositionally biased region" description="Pro residues" evidence="3">
    <location>
        <begin position="173"/>
        <end position="190"/>
    </location>
</feature>
<feature type="domain" description="C2H2-type" evidence="5">
    <location>
        <begin position="377"/>
        <end position="404"/>
    </location>
</feature>
<feature type="domain" description="BTB" evidence="4">
    <location>
        <begin position="38"/>
        <end position="103"/>
    </location>
</feature>
<keyword evidence="1" id="KW-0539">Nucleus</keyword>
<dbReference type="Gene3D" id="3.30.160.60">
    <property type="entry name" value="Classic Zinc Finger"/>
    <property type="match status" value="4"/>
</dbReference>
<reference evidence="6 7" key="1">
    <citation type="submission" date="2019-07" db="EMBL/GenBank/DDBJ databases">
        <title>Draft genome assembly of a fouling barnacle, Amphibalanus amphitrite (Darwin, 1854): The first reference genome for Thecostraca.</title>
        <authorList>
            <person name="Kim W."/>
        </authorList>
    </citation>
    <scope>NUCLEOTIDE SEQUENCE [LARGE SCALE GENOMIC DNA]</scope>
    <source>
        <strain evidence="6">SNU_AA5</strain>
        <tissue evidence="6">Soma without cirri and trophi</tissue>
    </source>
</reference>
<name>A0A6A4VSM5_AMPAM</name>
<accession>A0A6A4VSM5</accession>
<dbReference type="SUPFAM" id="SSF54695">
    <property type="entry name" value="POZ domain"/>
    <property type="match status" value="1"/>
</dbReference>
<protein>
    <submittedName>
        <fullName evidence="6">Broad-complex core protein isoforms 1/2/3/4/5</fullName>
    </submittedName>
</protein>
<dbReference type="PROSITE" id="PS50157">
    <property type="entry name" value="ZINC_FINGER_C2H2_2"/>
    <property type="match status" value="5"/>
</dbReference>
<dbReference type="SUPFAM" id="SSF57667">
    <property type="entry name" value="beta-beta-alpha zinc fingers"/>
    <property type="match status" value="3"/>
</dbReference>
<dbReference type="GO" id="GO:0048513">
    <property type="term" value="P:animal organ development"/>
    <property type="evidence" value="ECO:0007669"/>
    <property type="project" value="UniProtKB-ARBA"/>
</dbReference>
<dbReference type="PANTHER" id="PTHR23110">
    <property type="entry name" value="BTB DOMAIN TRANSCRIPTION FACTOR"/>
    <property type="match status" value="1"/>
</dbReference>
<keyword evidence="2" id="KW-0862">Zinc</keyword>
<evidence type="ECO:0000259" key="4">
    <source>
        <dbReference type="PROSITE" id="PS50097"/>
    </source>
</evidence>
<evidence type="ECO:0000313" key="7">
    <source>
        <dbReference type="Proteomes" id="UP000440578"/>
    </source>
</evidence>
<dbReference type="OrthoDB" id="19132at2759"/>
<dbReference type="PROSITE" id="PS00028">
    <property type="entry name" value="ZINC_FINGER_C2H2_1"/>
    <property type="match status" value="6"/>
</dbReference>
<dbReference type="GO" id="GO:0008270">
    <property type="term" value="F:zinc ion binding"/>
    <property type="evidence" value="ECO:0007669"/>
    <property type="project" value="UniProtKB-KW"/>
</dbReference>
<feature type="domain" description="C2H2-type" evidence="5">
    <location>
        <begin position="324"/>
        <end position="351"/>
    </location>
</feature>
<dbReference type="InterPro" id="IPR011333">
    <property type="entry name" value="SKP1/BTB/POZ_sf"/>
</dbReference>
<feature type="region of interest" description="Disordered" evidence="3">
    <location>
        <begin position="122"/>
        <end position="262"/>
    </location>
</feature>
<dbReference type="CDD" id="cd18315">
    <property type="entry name" value="BTB_POZ_BAB-like"/>
    <property type="match status" value="1"/>
</dbReference>
<keyword evidence="2" id="KW-0863">Zinc-finger</keyword>
<gene>
    <name evidence="6" type="primary">zbtb24_1</name>
    <name evidence="6" type="ORF">FJT64_004816</name>
</gene>
<feature type="domain" description="C2H2-type" evidence="5">
    <location>
        <begin position="493"/>
        <end position="520"/>
    </location>
</feature>
<evidence type="ECO:0000256" key="3">
    <source>
        <dbReference type="SAM" id="MobiDB-lite"/>
    </source>
</evidence>
<dbReference type="PROSITE" id="PS50097">
    <property type="entry name" value="BTB"/>
    <property type="match status" value="1"/>
</dbReference>
<dbReference type="GO" id="GO:0006357">
    <property type="term" value="P:regulation of transcription by RNA polymerase II"/>
    <property type="evidence" value="ECO:0007669"/>
    <property type="project" value="TreeGrafter"/>
</dbReference>
<dbReference type="EMBL" id="VIIS01001470">
    <property type="protein sequence ID" value="KAF0297776.1"/>
    <property type="molecule type" value="Genomic_DNA"/>
</dbReference>
<dbReference type="InterPro" id="IPR051095">
    <property type="entry name" value="Dros_DevTransReg"/>
</dbReference>
<dbReference type="GO" id="GO:0003006">
    <property type="term" value="P:developmental process involved in reproduction"/>
    <property type="evidence" value="ECO:0007669"/>
    <property type="project" value="UniProtKB-ARBA"/>
</dbReference>
<dbReference type="InterPro" id="IPR013087">
    <property type="entry name" value="Znf_C2H2_type"/>
</dbReference>
<dbReference type="Pfam" id="PF00651">
    <property type="entry name" value="BTB"/>
    <property type="match status" value="1"/>
</dbReference>
<dbReference type="GO" id="GO:0048666">
    <property type="term" value="P:neuron development"/>
    <property type="evidence" value="ECO:0007669"/>
    <property type="project" value="UniProtKB-ARBA"/>
</dbReference>
<feature type="domain" description="C2H2-type" evidence="5">
    <location>
        <begin position="519"/>
        <end position="546"/>
    </location>
</feature>
<organism evidence="6 7">
    <name type="scientific">Amphibalanus amphitrite</name>
    <name type="common">Striped barnacle</name>
    <name type="synonym">Balanus amphitrite</name>
    <dbReference type="NCBI Taxonomy" id="1232801"/>
    <lineage>
        <taxon>Eukaryota</taxon>
        <taxon>Metazoa</taxon>
        <taxon>Ecdysozoa</taxon>
        <taxon>Arthropoda</taxon>
        <taxon>Crustacea</taxon>
        <taxon>Multicrustacea</taxon>
        <taxon>Cirripedia</taxon>
        <taxon>Thoracica</taxon>
        <taxon>Thoracicalcarea</taxon>
        <taxon>Balanomorpha</taxon>
        <taxon>Balanoidea</taxon>
        <taxon>Balanidae</taxon>
        <taxon>Amphibalaninae</taxon>
        <taxon>Amphibalanus</taxon>
    </lineage>
</organism>
<evidence type="ECO:0000313" key="6">
    <source>
        <dbReference type="EMBL" id="KAF0297776.1"/>
    </source>
</evidence>
<dbReference type="InterPro" id="IPR000210">
    <property type="entry name" value="BTB/POZ_dom"/>
</dbReference>